<organism evidence="1 2">
    <name type="scientific">Thalictrum thalictroides</name>
    <name type="common">Rue-anemone</name>
    <name type="synonym">Anemone thalictroides</name>
    <dbReference type="NCBI Taxonomy" id="46969"/>
    <lineage>
        <taxon>Eukaryota</taxon>
        <taxon>Viridiplantae</taxon>
        <taxon>Streptophyta</taxon>
        <taxon>Embryophyta</taxon>
        <taxon>Tracheophyta</taxon>
        <taxon>Spermatophyta</taxon>
        <taxon>Magnoliopsida</taxon>
        <taxon>Ranunculales</taxon>
        <taxon>Ranunculaceae</taxon>
        <taxon>Thalictroideae</taxon>
        <taxon>Thalictrum</taxon>
    </lineage>
</organism>
<dbReference type="AlphaFoldDB" id="A0A7J6XED1"/>
<evidence type="ECO:0000313" key="2">
    <source>
        <dbReference type="Proteomes" id="UP000554482"/>
    </source>
</evidence>
<reference evidence="1 2" key="1">
    <citation type="submission" date="2020-06" db="EMBL/GenBank/DDBJ databases">
        <title>Transcriptomic and genomic resources for Thalictrum thalictroides and T. hernandezii: Facilitating candidate gene discovery in an emerging model plant lineage.</title>
        <authorList>
            <person name="Arias T."/>
            <person name="Riano-Pachon D.M."/>
            <person name="Di Stilio V.S."/>
        </authorList>
    </citation>
    <scope>NUCLEOTIDE SEQUENCE [LARGE SCALE GENOMIC DNA]</scope>
    <source>
        <strain evidence="2">cv. WT478/WT964</strain>
        <tissue evidence="1">Leaves</tissue>
    </source>
</reference>
<sequence length="187" mass="20451">MVDSGLPTLPSLATTAIQNKGKKVQTSVPTSPFVDPFAHSTNQFAPLHTSATGDTPSGSPYQEPISANQLAAFQHFLKLNNDHLQTVVDQDPYLNGGDDDVQVLNKLSIPPNRRVDNQKGICGKHPSFTYHSPRDAFQGNANSTVSPIPDMNQLHNLFQLFQSVSNHDQKMNIPEFASDLDPDAFLD</sequence>
<name>A0A7J6XED1_THATH</name>
<keyword evidence="2" id="KW-1185">Reference proteome</keyword>
<dbReference type="EMBL" id="JABWDY010001495">
    <property type="protein sequence ID" value="KAF5207377.1"/>
    <property type="molecule type" value="Genomic_DNA"/>
</dbReference>
<comment type="caution">
    <text evidence="1">The sequence shown here is derived from an EMBL/GenBank/DDBJ whole genome shotgun (WGS) entry which is preliminary data.</text>
</comment>
<proteinExistence type="predicted"/>
<accession>A0A7J6XED1</accession>
<gene>
    <name evidence="1" type="ORF">FRX31_003037</name>
</gene>
<dbReference type="Proteomes" id="UP000554482">
    <property type="component" value="Unassembled WGS sequence"/>
</dbReference>
<protein>
    <submittedName>
        <fullName evidence="1">Uncharacterized protein</fullName>
    </submittedName>
</protein>
<evidence type="ECO:0000313" key="1">
    <source>
        <dbReference type="EMBL" id="KAF5207377.1"/>
    </source>
</evidence>